<evidence type="ECO:0000259" key="10">
    <source>
        <dbReference type="PROSITE" id="PS50850"/>
    </source>
</evidence>
<dbReference type="Proteomes" id="UP001233271">
    <property type="component" value="Chromosome 5"/>
</dbReference>
<evidence type="ECO:0000313" key="11">
    <source>
        <dbReference type="EMBL" id="BEI92454.1"/>
    </source>
</evidence>
<comment type="similarity">
    <text evidence="7">Belongs to the major facilitator superfamily. DHA1 family. Polyamines/proton antiporter (TC 2.A.1.2.16) subfamily.</text>
</comment>
<dbReference type="InterPro" id="IPR036259">
    <property type="entry name" value="MFS_trans_sf"/>
</dbReference>
<evidence type="ECO:0000256" key="3">
    <source>
        <dbReference type="ARBA" id="ARBA00022475"/>
    </source>
</evidence>
<feature type="transmembrane region" description="Helical" evidence="9">
    <location>
        <begin position="387"/>
        <end position="406"/>
    </location>
</feature>
<dbReference type="PROSITE" id="PS50850">
    <property type="entry name" value="MFS"/>
    <property type="match status" value="1"/>
</dbReference>
<keyword evidence="4 9" id="KW-0812">Transmembrane</keyword>
<keyword evidence="6 9" id="KW-0472">Membrane</keyword>
<comment type="subcellular location">
    <subcellularLocation>
        <location evidence="1">Cell membrane</location>
        <topology evidence="1">Multi-pass membrane protein</topology>
    </subcellularLocation>
</comment>
<dbReference type="AlphaFoldDB" id="A0AA48L5N6"/>
<dbReference type="PANTHER" id="PTHR23502:SF186">
    <property type="entry name" value="MAJOR FACILITATOR SUPERFAMILY (MFS) PROFILE DOMAIN-CONTAINING PROTEIN"/>
    <property type="match status" value="1"/>
</dbReference>
<dbReference type="InterPro" id="IPR020846">
    <property type="entry name" value="MFS_dom"/>
</dbReference>
<feature type="compositionally biased region" description="Low complexity" evidence="8">
    <location>
        <begin position="595"/>
        <end position="605"/>
    </location>
</feature>
<feature type="transmembrane region" description="Helical" evidence="9">
    <location>
        <begin position="344"/>
        <end position="366"/>
    </location>
</feature>
<evidence type="ECO:0000256" key="1">
    <source>
        <dbReference type="ARBA" id="ARBA00004651"/>
    </source>
</evidence>
<evidence type="ECO:0000256" key="9">
    <source>
        <dbReference type="SAM" id="Phobius"/>
    </source>
</evidence>
<feature type="transmembrane region" description="Helical" evidence="9">
    <location>
        <begin position="300"/>
        <end position="324"/>
    </location>
</feature>
<evidence type="ECO:0000256" key="2">
    <source>
        <dbReference type="ARBA" id="ARBA00022448"/>
    </source>
</evidence>
<feature type="transmembrane region" description="Helical" evidence="9">
    <location>
        <begin position="228"/>
        <end position="250"/>
    </location>
</feature>
<feature type="region of interest" description="Disordered" evidence="8">
    <location>
        <begin position="535"/>
        <end position="557"/>
    </location>
</feature>
<reference evidence="11" key="1">
    <citation type="journal article" date="2023" name="BMC Genomics">
        <title>Chromosome-level genome assemblies of Cutaneotrichosporon spp. (Trichosporonales, Basidiomycota) reveal imbalanced evolution between nucleotide sequences and chromosome synteny.</title>
        <authorList>
            <person name="Kobayashi Y."/>
            <person name="Kayamori A."/>
            <person name="Aoki K."/>
            <person name="Shiwa Y."/>
            <person name="Matsutani M."/>
            <person name="Fujita N."/>
            <person name="Sugita T."/>
            <person name="Iwasaki W."/>
            <person name="Tanaka N."/>
            <person name="Takashima M."/>
        </authorList>
    </citation>
    <scope>NUCLEOTIDE SEQUENCE</scope>
    <source>
        <strain evidence="11">HIS019</strain>
    </source>
</reference>
<dbReference type="PANTHER" id="PTHR23502">
    <property type="entry name" value="MAJOR FACILITATOR SUPERFAMILY"/>
    <property type="match status" value="1"/>
</dbReference>
<dbReference type="KEGG" id="ccac:CcaHIS019_0500820"/>
<keyword evidence="2" id="KW-0813">Transport</keyword>
<feature type="transmembrane region" description="Helical" evidence="9">
    <location>
        <begin position="412"/>
        <end position="433"/>
    </location>
</feature>
<feature type="region of interest" description="Disordered" evidence="8">
    <location>
        <begin position="594"/>
        <end position="645"/>
    </location>
</feature>
<evidence type="ECO:0000256" key="5">
    <source>
        <dbReference type="ARBA" id="ARBA00022989"/>
    </source>
</evidence>
<evidence type="ECO:0000256" key="7">
    <source>
        <dbReference type="ARBA" id="ARBA00038459"/>
    </source>
</evidence>
<feature type="transmembrane region" description="Helical" evidence="9">
    <location>
        <begin position="163"/>
        <end position="187"/>
    </location>
</feature>
<keyword evidence="3" id="KW-1003">Cell membrane</keyword>
<feature type="transmembrane region" description="Helical" evidence="9">
    <location>
        <begin position="199"/>
        <end position="222"/>
    </location>
</feature>
<sequence length="645" mass="70864">MSSTPTESTAERGLAVDLSLKRRWWRWRAHITPWSELTSHQYKGSGTAEDPFVVTWLEDDVENPYNWGDVYKWFITYIVAVGMLSVTMGSSILSGSIQHVKKEFPGHHSMSYIMVTGIYILGFVVGPFLWAPWSEVFGRRSAFVFTQIPFTVFDAGVCGANNLYTLLILRFCAGIFGCCAMTNAGGIISDMFRAHKRGLAMGVFGAMPWMGPVIGPIIGGFLGNPAGWRWVAAVAAIFTGYLAFMHLAFLPETYAPVLMRKRALALTAGDPHGRIYKSEQDVARPLNTRQLIRNQLKVPYVLLFTEPIVFILSLYVATIFGLLYMQFTSFPIVFQQQRGWGPGLGSLAFLGICVGCNLALVYIVVWGNPSYARALKERGALPPEARLPSAMVGAIILPAGLFWFAFTCMPVSIHWIVPILGTVPYGAGLVVLFMSVQNYLVDAYLPLAASVMAGGTVTRSLLGVLIPLFTVDMYKALGPRWASSIPAFLALAFAPFPFILVKYGQRIRRWTKYGREADDVVQRLAAAKMAARQAEAQEAAEEEKATSSEYEGEGPGLDHLKIDGAGNALDDGEVEVEIEETIMEAHEEIERIRSRAASRAASVRSVRSEAAKSVSSTETESPSMYTALEGGRRTPFEAIVGRVKP</sequence>
<dbReference type="SUPFAM" id="SSF103473">
    <property type="entry name" value="MFS general substrate transporter"/>
    <property type="match status" value="1"/>
</dbReference>
<name>A0AA48L5N6_9TREE</name>
<evidence type="ECO:0000256" key="8">
    <source>
        <dbReference type="SAM" id="MobiDB-lite"/>
    </source>
</evidence>
<dbReference type="Gene3D" id="1.20.1250.20">
    <property type="entry name" value="MFS general substrate transporter like domains"/>
    <property type="match status" value="1"/>
</dbReference>
<feature type="transmembrane region" description="Helical" evidence="9">
    <location>
        <begin position="445"/>
        <end position="469"/>
    </location>
</feature>
<dbReference type="FunFam" id="1.20.1250.20:FF:000011">
    <property type="entry name" value="MFS multidrug transporter, putative"/>
    <property type="match status" value="1"/>
</dbReference>
<dbReference type="InterPro" id="IPR011701">
    <property type="entry name" value="MFS"/>
</dbReference>
<evidence type="ECO:0000313" key="12">
    <source>
        <dbReference type="Proteomes" id="UP001233271"/>
    </source>
</evidence>
<evidence type="ECO:0000256" key="6">
    <source>
        <dbReference type="ARBA" id="ARBA00023136"/>
    </source>
</evidence>
<feature type="transmembrane region" description="Helical" evidence="9">
    <location>
        <begin position="74"/>
        <end position="97"/>
    </location>
</feature>
<dbReference type="GO" id="GO:0005886">
    <property type="term" value="C:plasma membrane"/>
    <property type="evidence" value="ECO:0007669"/>
    <property type="project" value="UniProtKB-SubCell"/>
</dbReference>
<keyword evidence="12" id="KW-1185">Reference proteome</keyword>
<accession>A0AA48L5N6</accession>
<feature type="transmembrane region" description="Helical" evidence="9">
    <location>
        <begin position="109"/>
        <end position="130"/>
    </location>
</feature>
<gene>
    <name evidence="11" type="ORF">CcaverHIS019_0500820</name>
</gene>
<dbReference type="RefSeq" id="XP_060457719.1">
    <property type="nucleotide sequence ID" value="XM_060601202.1"/>
</dbReference>
<proteinExistence type="inferred from homology"/>
<dbReference type="GeneID" id="85496324"/>
<dbReference type="Pfam" id="PF07690">
    <property type="entry name" value="MFS_1"/>
    <property type="match status" value="1"/>
</dbReference>
<feature type="domain" description="Major facilitator superfamily (MFS) profile" evidence="10">
    <location>
        <begin position="75"/>
        <end position="505"/>
    </location>
</feature>
<dbReference type="EMBL" id="AP028216">
    <property type="protein sequence ID" value="BEI92454.1"/>
    <property type="molecule type" value="Genomic_DNA"/>
</dbReference>
<evidence type="ECO:0000256" key="4">
    <source>
        <dbReference type="ARBA" id="ARBA00022692"/>
    </source>
</evidence>
<dbReference type="GO" id="GO:0022857">
    <property type="term" value="F:transmembrane transporter activity"/>
    <property type="evidence" value="ECO:0007669"/>
    <property type="project" value="InterPro"/>
</dbReference>
<keyword evidence="5 9" id="KW-1133">Transmembrane helix</keyword>
<organism evidence="11 12">
    <name type="scientific">Cutaneotrichosporon cavernicola</name>
    <dbReference type="NCBI Taxonomy" id="279322"/>
    <lineage>
        <taxon>Eukaryota</taxon>
        <taxon>Fungi</taxon>
        <taxon>Dikarya</taxon>
        <taxon>Basidiomycota</taxon>
        <taxon>Agaricomycotina</taxon>
        <taxon>Tremellomycetes</taxon>
        <taxon>Trichosporonales</taxon>
        <taxon>Trichosporonaceae</taxon>
        <taxon>Cutaneotrichosporon</taxon>
    </lineage>
</organism>
<protein>
    <recommendedName>
        <fullName evidence="10">Major facilitator superfamily (MFS) profile domain-containing protein</fullName>
    </recommendedName>
</protein>
<dbReference type="CDD" id="cd17323">
    <property type="entry name" value="MFS_Tpo1_MDR_like"/>
    <property type="match status" value="1"/>
</dbReference>
<feature type="transmembrane region" description="Helical" evidence="9">
    <location>
        <begin position="481"/>
        <end position="501"/>
    </location>
</feature>